<evidence type="ECO:0000256" key="1">
    <source>
        <dbReference type="SAM" id="MobiDB-lite"/>
    </source>
</evidence>
<gene>
    <name evidence="2" type="ORF">PLOB_00002034</name>
</gene>
<dbReference type="Proteomes" id="UP001159405">
    <property type="component" value="Unassembled WGS sequence"/>
</dbReference>
<keyword evidence="3" id="KW-1185">Reference proteome</keyword>
<feature type="region of interest" description="Disordered" evidence="1">
    <location>
        <begin position="711"/>
        <end position="734"/>
    </location>
</feature>
<feature type="compositionally biased region" description="Polar residues" evidence="1">
    <location>
        <begin position="718"/>
        <end position="727"/>
    </location>
</feature>
<protein>
    <submittedName>
        <fullName evidence="2">Uncharacterized protein</fullName>
    </submittedName>
</protein>
<evidence type="ECO:0000313" key="2">
    <source>
        <dbReference type="EMBL" id="CAH3156993.1"/>
    </source>
</evidence>
<dbReference type="PANTHER" id="PTHR34365:SF7">
    <property type="entry name" value="GLYCINE-RICH DOMAIN-CONTAINING PROTEIN 1"/>
    <property type="match status" value="1"/>
</dbReference>
<name>A0ABN8Q730_9CNID</name>
<dbReference type="Pfam" id="PF07173">
    <property type="entry name" value="GRDP-like"/>
    <property type="match status" value="1"/>
</dbReference>
<proteinExistence type="predicted"/>
<dbReference type="PANTHER" id="PTHR34365">
    <property type="entry name" value="ENOLASE (DUF1399)"/>
    <property type="match status" value="1"/>
</dbReference>
<reference evidence="2 3" key="1">
    <citation type="submission" date="2022-05" db="EMBL/GenBank/DDBJ databases">
        <authorList>
            <consortium name="Genoscope - CEA"/>
            <person name="William W."/>
        </authorList>
    </citation>
    <scope>NUCLEOTIDE SEQUENCE [LARGE SCALE GENOMIC DNA]</scope>
</reference>
<evidence type="ECO:0000313" key="3">
    <source>
        <dbReference type="Proteomes" id="UP001159405"/>
    </source>
</evidence>
<dbReference type="EMBL" id="CALNXK010000106">
    <property type="protein sequence ID" value="CAH3156993.1"/>
    <property type="molecule type" value="Genomic_DNA"/>
</dbReference>
<comment type="caution">
    <text evidence="2">The sequence shown here is derived from an EMBL/GenBank/DDBJ whole genome shotgun (WGS) entry which is preliminary data.</text>
</comment>
<sequence length="734" mass="84092">MPRERFYQKLGLDLVQATQNELDFLQQVDECPSLYKRSALKNAIRRYEVFWLPLAAREGYGSRFLAAPLDIAWVWHVHMLSPYDYEQDCLNCVSKIVDHVPLGDLERKRGLEKARYLWKREYPDEPFEVDLSQSQIVQMDCNNSKIQYDLERACYRQSKFYYQVSLPHYRDAKFLEKAIERYEHHVMFNKQNPGVFVVPCYDFDLIWHVHQLHPVNYNQTTKRFLGQVLHHDDSATSRSPGSMLCDSEEKTRSLWKTAGLQFALPGTMYRGDRPDPVPPRSRWSYVPLARREYEVDILQVETFNMNKKTFLIQLKDPQQDEIFSHSFQGNRAVKNLNTTRFSVDNGENHTLTAKIYRKKLLLQSEFIAQSSVSVLTFLDAAPVSGALTASVTVSFKDDDGQYMAQITMIISPAAVQEYNFEFKTGTFYAHKHPSEVLNNSQLVLPPKDLANPILVCSSSSEKIIDWREKDAFNYRIVHSSYGLISAVEVLNREQQVVASAHTINQSVLPQAEAVQDANKCIVLNQTEGERAMLIRGENKDWGVCIGKWQEEITPKDAKKYVVNRFVSIRFFKLFREQGWCLVRKSGGIFVIKVDSNTVMRLNMTNSKVYISPHAQAIPEVLALSLAIAVLHLLCMPYVPQEGMESSHDDQVSVRDPIISSMLLAAGFYCRIVPTNVYMNRVLGKDSCASCGGYYGLATYDFNEDPVREWNKGPVSRCGRSSESASGNDDQEEEL</sequence>
<organism evidence="2 3">
    <name type="scientific">Porites lobata</name>
    <dbReference type="NCBI Taxonomy" id="104759"/>
    <lineage>
        <taxon>Eukaryota</taxon>
        <taxon>Metazoa</taxon>
        <taxon>Cnidaria</taxon>
        <taxon>Anthozoa</taxon>
        <taxon>Hexacorallia</taxon>
        <taxon>Scleractinia</taxon>
        <taxon>Fungiina</taxon>
        <taxon>Poritidae</taxon>
        <taxon>Porites</taxon>
    </lineage>
</organism>
<accession>A0ABN8Q730</accession>
<dbReference type="InterPro" id="IPR009836">
    <property type="entry name" value="GRDP-like"/>
</dbReference>